<evidence type="ECO:0000313" key="12">
    <source>
        <dbReference type="EMBL" id="OHA83333.1"/>
    </source>
</evidence>
<evidence type="ECO:0000256" key="2">
    <source>
        <dbReference type="ARBA" id="ARBA00005180"/>
    </source>
</evidence>
<dbReference type="PANTHER" id="PTHR32315">
    <property type="entry name" value="ADENINE PHOSPHORIBOSYLTRANSFERASE"/>
    <property type="match status" value="1"/>
</dbReference>
<gene>
    <name evidence="12" type="ORF">A2937_00630</name>
</gene>
<comment type="cofactor">
    <cofactor evidence="1">
        <name>Mg(2+)</name>
        <dbReference type="ChEBI" id="CHEBI:18420"/>
    </cofactor>
</comment>
<keyword evidence="9" id="KW-0342">GTP-binding</keyword>
<dbReference type="GO" id="GO:0005525">
    <property type="term" value="F:GTP binding"/>
    <property type="evidence" value="ECO:0007669"/>
    <property type="project" value="UniProtKB-KW"/>
</dbReference>
<keyword evidence="5" id="KW-0021">Allosteric enzyme</keyword>
<evidence type="ECO:0000256" key="6">
    <source>
        <dbReference type="ARBA" id="ARBA00022676"/>
    </source>
</evidence>
<protein>
    <recommendedName>
        <fullName evidence="4">uracil phosphoribosyltransferase</fullName>
        <ecNumber evidence="4">2.4.2.9</ecNumber>
    </recommendedName>
    <alternativeName>
        <fullName evidence="10">UMP pyrophosphorylase</fullName>
    </alternativeName>
</protein>
<dbReference type="Gene3D" id="3.40.50.2020">
    <property type="match status" value="1"/>
</dbReference>
<comment type="pathway">
    <text evidence="2">Pyrimidine metabolism; UMP biosynthesis via salvage pathway; UMP from uracil: step 1/1.</text>
</comment>
<evidence type="ECO:0000256" key="3">
    <source>
        <dbReference type="ARBA" id="ARBA00009516"/>
    </source>
</evidence>
<evidence type="ECO:0000256" key="5">
    <source>
        <dbReference type="ARBA" id="ARBA00022533"/>
    </source>
</evidence>
<dbReference type="EC" id="2.4.2.9" evidence="4"/>
<dbReference type="Proteomes" id="UP000177987">
    <property type="component" value="Unassembled WGS sequence"/>
</dbReference>
<reference evidence="12 13" key="1">
    <citation type="journal article" date="2016" name="Nat. Commun.">
        <title>Thousands of microbial genomes shed light on interconnected biogeochemical processes in an aquifer system.</title>
        <authorList>
            <person name="Anantharaman K."/>
            <person name="Brown C.T."/>
            <person name="Hug L.A."/>
            <person name="Sharon I."/>
            <person name="Castelle C.J."/>
            <person name="Probst A.J."/>
            <person name="Thomas B.C."/>
            <person name="Singh A."/>
            <person name="Wilkins M.J."/>
            <person name="Karaoz U."/>
            <person name="Brodie E.L."/>
            <person name="Williams K.H."/>
            <person name="Hubbard S.S."/>
            <person name="Banfield J.F."/>
        </authorList>
    </citation>
    <scope>NUCLEOTIDE SEQUENCE [LARGE SCALE GENOMIC DNA]</scope>
</reference>
<dbReference type="NCBIfam" id="NF001097">
    <property type="entry name" value="PRK00129.1"/>
    <property type="match status" value="1"/>
</dbReference>
<accession>A0A1G2SE46</accession>
<dbReference type="InterPro" id="IPR029057">
    <property type="entry name" value="PRTase-like"/>
</dbReference>
<name>A0A1G2SE46_9BACT</name>
<evidence type="ECO:0000256" key="8">
    <source>
        <dbReference type="ARBA" id="ARBA00022741"/>
    </source>
</evidence>
<dbReference type="AlphaFoldDB" id="A0A1G2SE46"/>
<evidence type="ECO:0000313" key="13">
    <source>
        <dbReference type="Proteomes" id="UP000177987"/>
    </source>
</evidence>
<dbReference type="CDD" id="cd06223">
    <property type="entry name" value="PRTases_typeI"/>
    <property type="match status" value="1"/>
</dbReference>
<keyword evidence="6" id="KW-0328">Glycosyltransferase</keyword>
<evidence type="ECO:0000256" key="1">
    <source>
        <dbReference type="ARBA" id="ARBA00001946"/>
    </source>
</evidence>
<sequence length="186" mass="20370">MHKPLSTLRDRKAPTKDFRKAAHEIAAILSKEALRRVRKEKVHASRTVVLVPILRAGLALLPAFLEKFPEASVGFIGLKRNEKTLKPKAYYQNIPKISKSDKVIVLDPMLATGGSAVAGIRALVEAGAQEKNITFVGVISAPEGLEKLQTNFPLVDMLIAVHDEKLDKNGYIVPGLGDFGDRYFGT</sequence>
<dbReference type="FunFam" id="3.40.50.2020:FF:000023">
    <property type="entry name" value="Probable uracil phosphoribosyltransferase"/>
    <property type="match status" value="1"/>
</dbReference>
<keyword evidence="8" id="KW-0547">Nucleotide-binding</keyword>
<proteinExistence type="inferred from homology"/>
<dbReference type="SUPFAM" id="SSF53271">
    <property type="entry name" value="PRTase-like"/>
    <property type="match status" value="1"/>
</dbReference>
<dbReference type="EMBL" id="MHUW01000018">
    <property type="protein sequence ID" value="OHA83333.1"/>
    <property type="molecule type" value="Genomic_DNA"/>
</dbReference>
<organism evidence="12 13">
    <name type="scientific">Candidatus Yonathbacteria bacterium RIFCSPLOWO2_01_FULL_47_33b</name>
    <dbReference type="NCBI Taxonomy" id="1802727"/>
    <lineage>
        <taxon>Bacteria</taxon>
        <taxon>Candidatus Yonathiibacteriota</taxon>
    </lineage>
</organism>
<dbReference type="GO" id="GO:0004845">
    <property type="term" value="F:uracil phosphoribosyltransferase activity"/>
    <property type="evidence" value="ECO:0007669"/>
    <property type="project" value="UniProtKB-EC"/>
</dbReference>
<dbReference type="Pfam" id="PF14681">
    <property type="entry name" value="UPRTase"/>
    <property type="match status" value="1"/>
</dbReference>
<keyword evidence="7" id="KW-0808">Transferase</keyword>
<evidence type="ECO:0000256" key="9">
    <source>
        <dbReference type="ARBA" id="ARBA00023134"/>
    </source>
</evidence>
<evidence type="ECO:0000256" key="7">
    <source>
        <dbReference type="ARBA" id="ARBA00022679"/>
    </source>
</evidence>
<evidence type="ECO:0000259" key="11">
    <source>
        <dbReference type="Pfam" id="PF14681"/>
    </source>
</evidence>
<comment type="similarity">
    <text evidence="3">Belongs to the UPRTase family.</text>
</comment>
<feature type="domain" description="Phosphoribosyltransferase" evidence="11">
    <location>
        <begin position="5"/>
        <end position="186"/>
    </location>
</feature>
<evidence type="ECO:0000256" key="4">
    <source>
        <dbReference type="ARBA" id="ARBA00011894"/>
    </source>
</evidence>
<evidence type="ECO:0000256" key="10">
    <source>
        <dbReference type="ARBA" id="ARBA00031082"/>
    </source>
</evidence>
<dbReference type="STRING" id="1802727.A2937_00630"/>
<dbReference type="InterPro" id="IPR050054">
    <property type="entry name" value="UPRTase/APRTase"/>
</dbReference>
<comment type="caution">
    <text evidence="12">The sequence shown here is derived from an EMBL/GenBank/DDBJ whole genome shotgun (WGS) entry which is preliminary data.</text>
</comment>
<dbReference type="InterPro" id="IPR000836">
    <property type="entry name" value="PRTase_dom"/>
</dbReference>
<dbReference type="PANTHER" id="PTHR32315:SF4">
    <property type="entry name" value="URACIL PHOSPHORIBOSYLTRANSFERASE, CHLOROPLASTIC"/>
    <property type="match status" value="1"/>
</dbReference>